<dbReference type="Pfam" id="PF14255">
    <property type="entry name" value="Zn_ribbon_21"/>
    <property type="match status" value="1"/>
</dbReference>
<protein>
    <recommendedName>
        <fullName evidence="3">CPXCG motif-containing cysteine-rich protein</fullName>
    </recommendedName>
</protein>
<dbReference type="KEGG" id="mbd:MEBOL_004533"/>
<evidence type="ECO:0000313" key="1">
    <source>
        <dbReference type="EMBL" id="ATB31071.1"/>
    </source>
</evidence>
<accession>A0A250IIS5</accession>
<gene>
    <name evidence="1" type="ORF">MEBOL_004533</name>
</gene>
<sequence>MQPFADEQSHQCPYCGESVDVTADPLGVSLETYTEDCPVCCRPWVVHVSREEDNVLISLGREDD</sequence>
<dbReference type="RefSeq" id="WP_095979447.1">
    <property type="nucleotide sequence ID" value="NZ_CP022163.1"/>
</dbReference>
<dbReference type="Proteomes" id="UP000217289">
    <property type="component" value="Chromosome"/>
</dbReference>
<dbReference type="EMBL" id="CP022163">
    <property type="protein sequence ID" value="ATB31071.1"/>
    <property type="molecule type" value="Genomic_DNA"/>
</dbReference>
<dbReference type="InterPro" id="IPR025990">
    <property type="entry name" value="zinc_ribbon_bacterial"/>
</dbReference>
<keyword evidence="2" id="KW-1185">Reference proteome</keyword>
<reference evidence="1 2" key="1">
    <citation type="submission" date="2017-06" db="EMBL/GenBank/DDBJ databases">
        <authorList>
            <person name="Kim H.J."/>
            <person name="Triplett B.A."/>
        </authorList>
    </citation>
    <scope>NUCLEOTIDE SEQUENCE [LARGE SCALE GENOMIC DNA]</scope>
    <source>
        <strain evidence="1 2">DSM 14713</strain>
    </source>
</reference>
<dbReference type="OrthoDB" id="9814566at2"/>
<proteinExistence type="predicted"/>
<evidence type="ECO:0008006" key="3">
    <source>
        <dbReference type="Google" id="ProtNLM"/>
    </source>
</evidence>
<dbReference type="AlphaFoldDB" id="A0A250IIS5"/>
<evidence type="ECO:0000313" key="2">
    <source>
        <dbReference type="Proteomes" id="UP000217289"/>
    </source>
</evidence>
<name>A0A250IIS5_9BACT</name>
<organism evidence="1 2">
    <name type="scientific">Melittangium boletus DSM 14713</name>
    <dbReference type="NCBI Taxonomy" id="1294270"/>
    <lineage>
        <taxon>Bacteria</taxon>
        <taxon>Pseudomonadati</taxon>
        <taxon>Myxococcota</taxon>
        <taxon>Myxococcia</taxon>
        <taxon>Myxococcales</taxon>
        <taxon>Cystobacterineae</taxon>
        <taxon>Archangiaceae</taxon>
        <taxon>Melittangium</taxon>
    </lineage>
</organism>